<gene>
    <name evidence="3" type="ORF">HMPREF7215_0880</name>
</gene>
<evidence type="ECO:0000313" key="3">
    <source>
        <dbReference type="EMBL" id="EFB90157.1"/>
    </source>
</evidence>
<comment type="caution">
    <text evidence="3">The sequence shown here is derived from an EMBL/GenBank/DDBJ whole genome shotgun (WGS) entry which is preliminary data.</text>
</comment>
<dbReference type="PIRSF" id="PIRSF006054">
    <property type="entry name" value="UCP006054"/>
    <property type="match status" value="1"/>
</dbReference>
<keyword evidence="4" id="KW-1185">Reference proteome</keyword>
<dbReference type="GeneID" id="90985598"/>
<dbReference type="InterPro" id="IPR005130">
    <property type="entry name" value="Ser_deHydtase-like_asu"/>
</dbReference>
<feature type="domain" description="Serine dehydratase-like alpha subunit" evidence="2">
    <location>
        <begin position="84"/>
        <end position="425"/>
    </location>
</feature>
<evidence type="ECO:0000259" key="2">
    <source>
        <dbReference type="Pfam" id="PF03313"/>
    </source>
</evidence>
<evidence type="ECO:0000256" key="1">
    <source>
        <dbReference type="HAMAP-Rule" id="MF_01845"/>
    </source>
</evidence>
<dbReference type="HAMAP" id="MF_01845">
    <property type="entry name" value="UPF0597"/>
    <property type="match status" value="1"/>
</dbReference>
<dbReference type="EMBL" id="ADFP01000093">
    <property type="protein sequence ID" value="EFB90157.1"/>
    <property type="molecule type" value="Genomic_DNA"/>
</dbReference>
<dbReference type="RefSeq" id="WP_009165388.1">
    <property type="nucleotide sequence ID" value="NZ_ADFP01000093.1"/>
</dbReference>
<reference evidence="3 4" key="1">
    <citation type="submission" date="2009-12" db="EMBL/GenBank/DDBJ databases">
        <authorList>
            <person name="Shrivastava S."/>
            <person name="Madupu R."/>
            <person name="Durkin A.S."/>
            <person name="Torralba M."/>
            <person name="Methe B."/>
            <person name="Sutton G.G."/>
            <person name="Strausberg R.L."/>
            <person name="Nelson K.E."/>
        </authorList>
    </citation>
    <scope>NUCLEOTIDE SEQUENCE [LARGE SCALE GENOMIC DNA]</scope>
    <source>
        <strain evidence="3 4">W5455</strain>
    </source>
</reference>
<protein>
    <recommendedName>
        <fullName evidence="1">UPF0597 protein HMPREF7215_0880</fullName>
    </recommendedName>
</protein>
<dbReference type="PANTHER" id="PTHR30501">
    <property type="entry name" value="UPF0597 PROTEIN YHAM"/>
    <property type="match status" value="1"/>
</dbReference>
<accession>A0ABP2HSE3</accession>
<dbReference type="InterPro" id="IPR021144">
    <property type="entry name" value="UPF0597"/>
</dbReference>
<dbReference type="Pfam" id="PF03313">
    <property type="entry name" value="SDH_alpha"/>
    <property type="match status" value="1"/>
</dbReference>
<dbReference type="PANTHER" id="PTHR30501:SF2">
    <property type="entry name" value="UPF0597 PROTEIN YHAM"/>
    <property type="match status" value="1"/>
</dbReference>
<evidence type="ECO:0000313" key="4">
    <source>
        <dbReference type="Proteomes" id="UP000006462"/>
    </source>
</evidence>
<name>A0ABP2HSE3_9BACT</name>
<dbReference type="Proteomes" id="UP000006462">
    <property type="component" value="Unassembled WGS sequence"/>
</dbReference>
<proteinExistence type="inferred from homology"/>
<organism evidence="3 4">
    <name type="scientific">Pyramidobacter piscolens W5455</name>
    <dbReference type="NCBI Taxonomy" id="352165"/>
    <lineage>
        <taxon>Bacteria</taxon>
        <taxon>Thermotogati</taxon>
        <taxon>Synergistota</taxon>
        <taxon>Synergistia</taxon>
        <taxon>Synergistales</taxon>
        <taxon>Dethiosulfovibrionaceae</taxon>
        <taxon>Pyramidobacter</taxon>
    </lineage>
</organism>
<comment type="similarity">
    <text evidence="1">Belongs to the UPF0597 family.</text>
</comment>
<sequence>MFTVTEFLHQEVKPALGCTEPGAVALAVAKACEQLSAPAERLDVIVSDNIFKNGIAVGVPGTNGARGNEIAAALAVFCGHSAYNLEVLKDATDEDLDNAKEFIAEGRLKLTASGQGGVYVKAMASHGDETGVAVIEQAHGNITLVKKNGKVVFQAVPHCDETVSAAAASSVSIPDQVKMMNFEELVALAGQLSPEDIDYVWQGVNMNLRIADYGFENDVGLGLGRTVRAAAGNNYENDLAAQVKAVSAAASDARMDGVSLPVMSSAGSGNHGITAILPVYVVGTAKHKSREEIARAVAYSHLATSFVKSRMGRLSPVCGCAVAAGAGAAAGIVNVMGGTDAQAKKAMELVLGNITGMLCDGAKESCALKVGTGATEAFYAAQIALSGGGMTVSQGVVDVNSFTRTAENAARLNREGMKDVDHTIIDIITHR</sequence>